<evidence type="ECO:0000256" key="3">
    <source>
        <dbReference type="SAM" id="MobiDB-lite"/>
    </source>
</evidence>
<dbReference type="InterPro" id="IPR015797">
    <property type="entry name" value="NUDIX_hydrolase-like_dom_sf"/>
</dbReference>
<dbReference type="RefSeq" id="WP_010267977.1">
    <property type="nucleotide sequence ID" value="NZ_AENJ01000146.1"/>
</dbReference>
<dbReference type="EMBL" id="JACHWT010000001">
    <property type="protein sequence ID" value="MBB3115155.1"/>
    <property type="molecule type" value="Genomic_DNA"/>
</dbReference>
<dbReference type="GO" id="GO:0019693">
    <property type="term" value="P:ribose phosphate metabolic process"/>
    <property type="evidence" value="ECO:0007669"/>
    <property type="project" value="TreeGrafter"/>
</dbReference>
<evidence type="ECO:0000256" key="2">
    <source>
        <dbReference type="ARBA" id="ARBA00022801"/>
    </source>
</evidence>
<dbReference type="GO" id="GO:0006753">
    <property type="term" value="P:nucleoside phosphate metabolic process"/>
    <property type="evidence" value="ECO:0007669"/>
    <property type="project" value="TreeGrafter"/>
</dbReference>
<comment type="caution">
    <text evidence="5">The sequence shown here is derived from an EMBL/GenBank/DDBJ whole genome shotgun (WGS) entry which is preliminary data.</text>
</comment>
<dbReference type="InterPro" id="IPR000086">
    <property type="entry name" value="NUDIX_hydrolase_dom"/>
</dbReference>
<evidence type="ECO:0000256" key="1">
    <source>
        <dbReference type="ARBA" id="ARBA00001946"/>
    </source>
</evidence>
<dbReference type="Proteomes" id="UP000612712">
    <property type="component" value="Unassembled WGS sequence"/>
</dbReference>
<accession>A0A8I0CN85</accession>
<feature type="domain" description="Nudix hydrolase" evidence="4">
    <location>
        <begin position="65"/>
        <end position="195"/>
    </location>
</feature>
<dbReference type="GeneID" id="60808717"/>
<dbReference type="PROSITE" id="PS51462">
    <property type="entry name" value="NUDIX"/>
    <property type="match status" value="1"/>
</dbReference>
<evidence type="ECO:0000313" key="5">
    <source>
        <dbReference type="EMBL" id="MBB3115155.1"/>
    </source>
</evidence>
<dbReference type="PANTHER" id="PTHR11839:SF18">
    <property type="entry name" value="NUDIX HYDROLASE DOMAIN-CONTAINING PROTEIN"/>
    <property type="match status" value="1"/>
</dbReference>
<dbReference type="Gene3D" id="3.90.79.10">
    <property type="entry name" value="Nucleoside Triphosphate Pyrophosphohydrolase"/>
    <property type="match status" value="1"/>
</dbReference>
<dbReference type="GO" id="GO:0047631">
    <property type="term" value="F:ADP-ribose diphosphatase activity"/>
    <property type="evidence" value="ECO:0007669"/>
    <property type="project" value="UniProtKB-EC"/>
</dbReference>
<dbReference type="PANTHER" id="PTHR11839">
    <property type="entry name" value="UDP/ADP-SUGAR PYROPHOSPHATASE"/>
    <property type="match status" value="1"/>
</dbReference>
<comment type="cofactor">
    <cofactor evidence="1">
        <name>Mg(2+)</name>
        <dbReference type="ChEBI" id="CHEBI:18420"/>
    </cofactor>
</comment>
<sequence>MSATTQSTDAGDRDRGDGPGRDAGDGAGHDYRVLASELLLDAPIIAVRRDTIATPTGRADREIVEHFSAVAVAAVRDGEVLLIRQYRHGVHRRLWEVPAGLLDVAGEAPLDAARRELQEETGLRAGTWHLLGDIVTSPGVGEETCRIYLAEDLVDGEVPAGEDEEADLELAWVPVPEAVAMVQDGRIVNSVAVAAVLHLHAGTRRSVDDPMEYRSGLAERRGSVPGRDMKHVR</sequence>
<dbReference type="GO" id="GO:0005829">
    <property type="term" value="C:cytosol"/>
    <property type="evidence" value="ECO:0007669"/>
    <property type="project" value="TreeGrafter"/>
</dbReference>
<gene>
    <name evidence="5" type="ORF">FHU32_000343</name>
</gene>
<feature type="region of interest" description="Disordered" evidence="3">
    <location>
        <begin position="212"/>
        <end position="233"/>
    </location>
</feature>
<feature type="region of interest" description="Disordered" evidence="3">
    <location>
        <begin position="1"/>
        <end position="27"/>
    </location>
</feature>
<protein>
    <submittedName>
        <fullName evidence="5">ADP-ribose pyrophosphatase</fullName>
        <ecNumber evidence="5">3.6.1.13</ecNumber>
    </submittedName>
</protein>
<name>A0A8I0CN85_9CORY</name>
<dbReference type="SUPFAM" id="SSF55811">
    <property type="entry name" value="Nudix"/>
    <property type="match status" value="1"/>
</dbReference>
<reference evidence="5" key="1">
    <citation type="submission" date="2020-08" db="EMBL/GenBank/DDBJ databases">
        <title>Sequencing the genomes of 1000 actinobacteria strains.</title>
        <authorList>
            <person name="Klenk H.-P."/>
        </authorList>
    </citation>
    <scope>NUCLEOTIDE SEQUENCE</scope>
    <source>
        <strain evidence="5">DSM 20582</strain>
    </source>
</reference>
<organism evidence="5 6">
    <name type="scientific">Corynebacterium bovis DSM 20582 = CIP 54.80</name>
    <dbReference type="NCBI Taxonomy" id="927655"/>
    <lineage>
        <taxon>Bacteria</taxon>
        <taxon>Bacillati</taxon>
        <taxon>Actinomycetota</taxon>
        <taxon>Actinomycetes</taxon>
        <taxon>Mycobacteriales</taxon>
        <taxon>Corynebacteriaceae</taxon>
        <taxon>Corynebacterium</taxon>
    </lineage>
</organism>
<feature type="compositionally biased region" description="Basic and acidic residues" evidence="3">
    <location>
        <begin position="10"/>
        <end position="27"/>
    </location>
</feature>
<dbReference type="Pfam" id="PF00293">
    <property type="entry name" value="NUDIX"/>
    <property type="match status" value="1"/>
</dbReference>
<evidence type="ECO:0000259" key="4">
    <source>
        <dbReference type="PROSITE" id="PS51462"/>
    </source>
</evidence>
<dbReference type="EC" id="3.6.1.13" evidence="5"/>
<evidence type="ECO:0000313" key="6">
    <source>
        <dbReference type="Proteomes" id="UP000612712"/>
    </source>
</evidence>
<dbReference type="CDD" id="cd24158">
    <property type="entry name" value="NUDIX_ADPRase_Rv1700"/>
    <property type="match status" value="1"/>
</dbReference>
<keyword evidence="2 5" id="KW-0378">Hydrolase</keyword>
<proteinExistence type="predicted"/>
<dbReference type="AlphaFoldDB" id="A0A8I0CN85"/>